<keyword evidence="1" id="KW-0472">Membrane</keyword>
<feature type="signal peptide" evidence="5">
    <location>
        <begin position="1"/>
        <end position="23"/>
    </location>
</feature>
<dbReference type="Gene3D" id="3.10.20.310">
    <property type="entry name" value="membrane protein fhac"/>
    <property type="match status" value="1"/>
</dbReference>
<feature type="region of interest" description="Disordered" evidence="4">
    <location>
        <begin position="26"/>
        <end position="75"/>
    </location>
</feature>
<dbReference type="AlphaFoldDB" id="A0A6I6DWX8"/>
<dbReference type="PANTHER" id="PTHR34597:SF6">
    <property type="entry name" value="BLR6126 PROTEIN"/>
    <property type="match status" value="1"/>
</dbReference>
<dbReference type="GO" id="GO:0008320">
    <property type="term" value="F:protein transmembrane transporter activity"/>
    <property type="evidence" value="ECO:0007669"/>
    <property type="project" value="TreeGrafter"/>
</dbReference>
<dbReference type="InterPro" id="IPR013686">
    <property type="entry name" value="Polypept-transport_assoc_ShlB"/>
</dbReference>
<accession>A0A6I6DWX8</accession>
<evidence type="ECO:0000256" key="1">
    <source>
        <dbReference type="ARBA" id="ARBA00022452"/>
    </source>
</evidence>
<evidence type="ECO:0000259" key="6">
    <source>
        <dbReference type="Pfam" id="PF03865"/>
    </source>
</evidence>
<dbReference type="OrthoDB" id="5753546at2"/>
<dbReference type="InterPro" id="IPR051544">
    <property type="entry name" value="TPS_OM_transporter"/>
</dbReference>
<gene>
    <name evidence="8" type="ORF">E6P07_02835</name>
</gene>
<dbReference type="GO" id="GO:0098046">
    <property type="term" value="C:type V protein secretion system complex"/>
    <property type="evidence" value="ECO:0007669"/>
    <property type="project" value="TreeGrafter"/>
</dbReference>
<keyword evidence="2" id="KW-0812">Transmembrane</keyword>
<keyword evidence="1" id="KW-1134">Transmembrane beta strand</keyword>
<dbReference type="Gene3D" id="2.40.160.50">
    <property type="entry name" value="membrane protein fhac: a member of the omp85/tpsb transporter family"/>
    <property type="match status" value="1"/>
</dbReference>
<dbReference type="RefSeq" id="WP_153974213.1">
    <property type="nucleotide sequence ID" value="NZ_CP039268.1"/>
</dbReference>
<organism evidence="8 9">
    <name type="scientific">Thermochromatium tepidum ATCC 43061</name>
    <dbReference type="NCBI Taxonomy" id="316276"/>
    <lineage>
        <taxon>Bacteria</taxon>
        <taxon>Pseudomonadati</taxon>
        <taxon>Pseudomonadota</taxon>
        <taxon>Gammaproteobacteria</taxon>
        <taxon>Chromatiales</taxon>
        <taxon>Chromatiaceae</taxon>
        <taxon>Thermochromatium</taxon>
    </lineage>
</organism>
<feature type="domain" description="Polypeptide-transport-associated ShlB-type" evidence="7">
    <location>
        <begin position="76"/>
        <end position="150"/>
    </location>
</feature>
<evidence type="ECO:0000256" key="5">
    <source>
        <dbReference type="SAM" id="SignalP"/>
    </source>
</evidence>
<evidence type="ECO:0000259" key="7">
    <source>
        <dbReference type="Pfam" id="PF08479"/>
    </source>
</evidence>
<reference evidence="8 9" key="1">
    <citation type="submission" date="2019-12" db="EMBL/GenBank/DDBJ databases">
        <title>The complete genome of the thermophilic, anoxygenic phototrophic gammaproteobacterium Thermochromatium tepidum.</title>
        <authorList>
            <person name="Sattley W.M."/>
            <person name="Swingley W.D."/>
            <person name="Burchell B.M."/>
            <person name="Gurbani S.A."/>
            <person name="Kujawa C.M."/>
            <person name="Nuccio D.A."/>
            <person name="Schladweiler J."/>
            <person name="Shaffer K.N."/>
            <person name="Stokes L.M."/>
            <person name="Touchman J.W."/>
            <person name="Blankenship R.E."/>
            <person name="Madigan M.T."/>
        </authorList>
    </citation>
    <scope>NUCLEOTIDE SEQUENCE [LARGE SCALE GENOMIC DNA]</scope>
    <source>
        <strain evidence="8 9">ATCC 43061</strain>
    </source>
</reference>
<name>A0A6I6DWX8_THETI</name>
<keyword evidence="5" id="KW-0732">Signal</keyword>
<dbReference type="PANTHER" id="PTHR34597">
    <property type="entry name" value="SLR1661 PROTEIN"/>
    <property type="match status" value="1"/>
</dbReference>
<feature type="chain" id="PRO_5026025479" evidence="5">
    <location>
        <begin position="24"/>
        <end position="569"/>
    </location>
</feature>
<feature type="domain" description="Haemolysin activator HlyB C-terminal" evidence="6">
    <location>
        <begin position="212"/>
        <end position="526"/>
    </location>
</feature>
<proteinExistence type="predicted"/>
<dbReference type="EMBL" id="CP039268">
    <property type="protein sequence ID" value="QGU32014.1"/>
    <property type="molecule type" value="Genomic_DNA"/>
</dbReference>
<evidence type="ECO:0000313" key="8">
    <source>
        <dbReference type="EMBL" id="QGU32014.1"/>
    </source>
</evidence>
<dbReference type="KEGG" id="ttp:E6P07_02835"/>
<sequence length="569" mass="62494">MNTHPRLCWLIPALCLPLAAAMAQDVPPASSLPGSHRGATGPVPMDTLPEEEPPPSAPQPDTGPSPVPPGGPSLLLRGVRFEGGEGLPRDGLESIYRPYLGREVRLADLEELRYRLTKHYVDQGYINSGVIIKPGQTVSDGVVVFQIIAGRLSKIRVSGQGRLRPSYVSGRLQPDPTAPFNREDLQGRFQLLLQDPLIERLNGTLIPGSEPGSAVLDLAVTRARPWELYLRTDNYRPPSTGSERAYVGGVLRNLTGFGDALDLSLGHGYEGEGKEGAIGWSLPLNVHDTRLSLRYDRSDASLLEEPLADLDIESETQRIELGLSHPLWNTTQGGLRLGLLLSWGENETHLLGIPFSFSEGAVDGISRVAAARFIQEYSRRSTHQAHAVRSVFSYGLDAFDATIHPGHIPDSRFFAWLGQGQSVWRLNERGTQLILRGGVQLAGETLLSLERFSVGGVNTVRGYRENELVGDSGYAASLELRHPVWEGVGFGETQQQIQIAFFFDAGGVWNHGRSDQREDLQSLGLGAIWTIQDRLHAECYYGYALSDRPKPAEHDLQDDGIHFMVRADF</sequence>
<dbReference type="Pfam" id="PF08479">
    <property type="entry name" value="POTRA_2"/>
    <property type="match status" value="1"/>
</dbReference>
<keyword evidence="9" id="KW-1185">Reference proteome</keyword>
<dbReference type="GO" id="GO:0046819">
    <property type="term" value="P:protein secretion by the type V secretion system"/>
    <property type="evidence" value="ECO:0007669"/>
    <property type="project" value="TreeGrafter"/>
</dbReference>
<protein>
    <submittedName>
        <fullName evidence="8">BamA/TamA family outer membrane protein</fullName>
    </submittedName>
</protein>
<evidence type="ECO:0000313" key="9">
    <source>
        <dbReference type="Proteomes" id="UP000426424"/>
    </source>
</evidence>
<evidence type="ECO:0000256" key="4">
    <source>
        <dbReference type="SAM" id="MobiDB-lite"/>
    </source>
</evidence>
<evidence type="ECO:0000256" key="2">
    <source>
        <dbReference type="ARBA" id="ARBA00022692"/>
    </source>
</evidence>
<keyword evidence="3" id="KW-0998">Cell outer membrane</keyword>
<feature type="compositionally biased region" description="Pro residues" evidence="4">
    <location>
        <begin position="54"/>
        <end position="71"/>
    </location>
</feature>
<dbReference type="InterPro" id="IPR005565">
    <property type="entry name" value="Hemolysn_activator_HlyB_C"/>
</dbReference>
<evidence type="ECO:0000256" key="3">
    <source>
        <dbReference type="ARBA" id="ARBA00023237"/>
    </source>
</evidence>
<dbReference type="Proteomes" id="UP000426424">
    <property type="component" value="Chromosome"/>
</dbReference>
<dbReference type="Pfam" id="PF03865">
    <property type="entry name" value="ShlB"/>
    <property type="match status" value="1"/>
</dbReference>